<dbReference type="InterPro" id="IPR033390">
    <property type="entry name" value="Rv2179c-like"/>
</dbReference>
<dbReference type="InterPro" id="IPR012337">
    <property type="entry name" value="RNaseH-like_sf"/>
</dbReference>
<keyword evidence="3" id="KW-1185">Reference proteome</keyword>
<accession>A0AB34CQG0</accession>
<dbReference type="GO" id="GO:0003676">
    <property type="term" value="F:nucleic acid binding"/>
    <property type="evidence" value="ECO:0007669"/>
    <property type="project" value="InterPro"/>
</dbReference>
<gene>
    <name evidence="2" type="ORF">F3I20_01590</name>
</gene>
<evidence type="ECO:0000313" key="2">
    <source>
        <dbReference type="EMBL" id="KAA6129020.1"/>
    </source>
</evidence>
<dbReference type="SUPFAM" id="SSF53098">
    <property type="entry name" value="Ribonuclease H-like"/>
    <property type="match status" value="1"/>
</dbReference>
<evidence type="ECO:0000313" key="3">
    <source>
        <dbReference type="Proteomes" id="UP000324255"/>
    </source>
</evidence>
<reference evidence="2 3" key="1">
    <citation type="submission" date="2019-09" db="EMBL/GenBank/DDBJ databases">
        <title>Genomic diversity of phyloplane-associated Pantoea species in Pakistan cotton crop.</title>
        <authorList>
            <person name="Tufail M.R."/>
            <person name="Cook D.R."/>
        </authorList>
    </citation>
    <scope>NUCLEOTIDE SEQUENCE [LARGE SCALE GENOMIC DNA]</scope>
    <source>
        <strain evidence="2 3">B_8</strain>
    </source>
</reference>
<comment type="caution">
    <text evidence="2">The sequence shown here is derived from an EMBL/GenBank/DDBJ whole genome shotgun (WGS) entry which is preliminary data.</text>
</comment>
<name>A0AB34CQG0_9GAMM</name>
<feature type="domain" description="3'-5' exoribonuclease Rv2179c-like" evidence="1">
    <location>
        <begin position="2"/>
        <end position="179"/>
    </location>
</feature>
<dbReference type="Gene3D" id="3.30.420.10">
    <property type="entry name" value="Ribonuclease H-like superfamily/Ribonuclease H"/>
    <property type="match status" value="1"/>
</dbReference>
<dbReference type="InterPro" id="IPR036397">
    <property type="entry name" value="RNaseH_sf"/>
</dbReference>
<proteinExistence type="predicted"/>
<dbReference type="Proteomes" id="UP000324255">
    <property type="component" value="Unassembled WGS sequence"/>
</dbReference>
<sequence length="196" mass="21768">MNHLMIDLETMGNKPAAPIVAIGAVFFDPQSGELGAEFYVAVNLASAMAQGAAPDGDTILWWLRQSAEARAAICTDDTRHIAEALSELSSFISRNSDKPRYLKVWGNGANFDNVIMRSAYERSGQTCPWQFWNDSDVRTMVLLGKQLGFDPKRDMPFDGVTHNALADARHQAKYVSAIWQRLIPAKLMDGVTYDQK</sequence>
<dbReference type="Pfam" id="PF16473">
    <property type="entry name" value="Rv2179c-like"/>
    <property type="match status" value="1"/>
</dbReference>
<organism evidence="2 3">
    <name type="scientific">Candidatus Pantoea gossypiicola</name>
    <dbReference type="NCBI Taxonomy" id="2608008"/>
    <lineage>
        <taxon>Bacteria</taxon>
        <taxon>Pseudomonadati</taxon>
        <taxon>Pseudomonadota</taxon>
        <taxon>Gammaproteobacteria</taxon>
        <taxon>Enterobacterales</taxon>
        <taxon>Erwiniaceae</taxon>
        <taxon>Pantoea</taxon>
    </lineage>
</organism>
<dbReference type="EMBL" id="VWVM01000001">
    <property type="protein sequence ID" value="KAA6129020.1"/>
    <property type="molecule type" value="Genomic_DNA"/>
</dbReference>
<protein>
    <submittedName>
        <fullName evidence="2">3'-5' exoribonuclease</fullName>
    </submittedName>
</protein>
<dbReference type="AlphaFoldDB" id="A0AB34CQG0"/>
<dbReference type="RefSeq" id="WP_150019167.1">
    <property type="nucleotide sequence ID" value="NZ_VWVM01000001.1"/>
</dbReference>
<evidence type="ECO:0000259" key="1">
    <source>
        <dbReference type="Pfam" id="PF16473"/>
    </source>
</evidence>